<organism evidence="1 2">
    <name type="scientific">Diploscapter pachys</name>
    <dbReference type="NCBI Taxonomy" id="2018661"/>
    <lineage>
        <taxon>Eukaryota</taxon>
        <taxon>Metazoa</taxon>
        <taxon>Ecdysozoa</taxon>
        <taxon>Nematoda</taxon>
        <taxon>Chromadorea</taxon>
        <taxon>Rhabditida</taxon>
        <taxon>Rhabditina</taxon>
        <taxon>Rhabditomorpha</taxon>
        <taxon>Rhabditoidea</taxon>
        <taxon>Rhabditidae</taxon>
        <taxon>Diploscapter</taxon>
    </lineage>
</organism>
<evidence type="ECO:0000313" key="1">
    <source>
        <dbReference type="EMBL" id="PAV65898.1"/>
    </source>
</evidence>
<protein>
    <submittedName>
        <fullName evidence="1">Uncharacterized protein</fullName>
    </submittedName>
</protein>
<dbReference type="EMBL" id="LIAE01010186">
    <property type="protein sequence ID" value="PAV65898.1"/>
    <property type="molecule type" value="Genomic_DNA"/>
</dbReference>
<keyword evidence="2" id="KW-1185">Reference proteome</keyword>
<proteinExistence type="predicted"/>
<comment type="caution">
    <text evidence="1">The sequence shown here is derived from an EMBL/GenBank/DDBJ whole genome shotgun (WGS) entry which is preliminary data.</text>
</comment>
<dbReference type="AlphaFoldDB" id="A0A2A2JW40"/>
<dbReference type="Proteomes" id="UP000218231">
    <property type="component" value="Unassembled WGS sequence"/>
</dbReference>
<gene>
    <name evidence="1" type="ORF">WR25_25575</name>
</gene>
<reference evidence="1" key="1">
    <citation type="journal article" date="2017" name="Curr. Biol.">
        <title>Genome architecture and evolution of a unichromosomal asexual nematode.</title>
        <authorList>
            <person name="Fradin H."/>
            <person name="Zegar C."/>
            <person name="Gutwein M."/>
            <person name="Lucas J."/>
            <person name="Kovtun M."/>
            <person name="Corcoran D."/>
            <person name="Baugh L.R."/>
            <person name="Kiontke K."/>
            <person name="Gunsalus K."/>
            <person name="Fitch D.H."/>
            <person name="Piano F."/>
        </authorList>
    </citation>
    <scope>NUCLEOTIDE SEQUENCE [LARGE SCALE GENOMIC DNA]</scope>
    <source>
        <strain evidence="1">PF1309</strain>
    </source>
</reference>
<accession>A0A2A2JW40</accession>
<name>A0A2A2JW40_9BILA</name>
<evidence type="ECO:0000313" key="2">
    <source>
        <dbReference type="Proteomes" id="UP000218231"/>
    </source>
</evidence>
<dbReference type="OrthoDB" id="10650269at2759"/>
<sequence length="357" mass="39662">MRSRHPFMAFQHALPVNRGQHPLLQEPGSARRARAVQQPRRKAGEQFSTIAELGEDDLAALDGERARPIAVIVDNRRLAFECGERVDRHHGCLLAGCRSRLRIARPRSIAQGKDVVVSLVAQRRLIDLDEAVCRRERTFGNDVMRHLRRHDVEHVEPALDPLADTVLLALEGGNTPIGVDRDEVGFELEVDPILLDIFHQRRDIGRDAEQRRTGVVKFDVDRGENTAFAPDVAGQVHRLLRRAGALDRHRRLREQRASPLQFLDKLVGVGRQIVAVVGRDPVAAQRFGKPRDLLPRQTQAGGDDQDTIGDRIPVAQGDRLTLGVDGDRRQPDPFDALGHDIGFGLAGLFGGENACPD</sequence>